<dbReference type="GO" id="GO:0006820">
    <property type="term" value="P:monoatomic anion transport"/>
    <property type="evidence" value="ECO:0007669"/>
    <property type="project" value="InterPro"/>
</dbReference>
<dbReference type="Pfam" id="PF00955">
    <property type="entry name" value="HCO3_cotransp"/>
    <property type="match status" value="1"/>
</dbReference>
<evidence type="ECO:0000256" key="6">
    <source>
        <dbReference type="SAM" id="Phobius"/>
    </source>
</evidence>
<feature type="compositionally biased region" description="Basic and acidic residues" evidence="5">
    <location>
        <begin position="222"/>
        <end position="236"/>
    </location>
</feature>
<reference evidence="9" key="1">
    <citation type="submission" date="2016-11" db="UniProtKB">
        <authorList>
            <consortium name="WormBaseParasite"/>
        </authorList>
    </citation>
    <scope>IDENTIFICATION</scope>
</reference>
<dbReference type="PANTHER" id="PTHR11453">
    <property type="entry name" value="ANION EXCHANGE PROTEIN"/>
    <property type="match status" value="1"/>
</dbReference>
<keyword evidence="3 6" id="KW-1133">Transmembrane helix</keyword>
<evidence type="ECO:0000256" key="2">
    <source>
        <dbReference type="ARBA" id="ARBA00022692"/>
    </source>
</evidence>
<sequence length="368" mass="39613">YLYEVSEAHGLDFFALFGWVGVFRRCCSAVSMGHCGHAQADAPGPPAQHEEIFALFISIAFMVEAYKSVLLWPYLNRAKRELMAGLFPAGGRAGDVFLRQLPVQRCWTAKIRVQVDNPTSVHHRHPTAGGRHSGAFVLALPLSMLFFMDQNISSAMVNCPTNKLKKGSAYHLDLLVVALINGCLSCVGLPWIHGRSAALAAAREGAGGSGGANRSRAARAADVSRGRSRPREDSHYGHPGKLSGGPVAADVPQSGSATFPCPVAERPAAYPPSHFLRRVPQRKVHIFTLLQLLQLARPVRCGLQRDRLRQDGVPSAAGAANADQAPADSEAHRRKLFGRSGQTNVTSDDLPAETNIDSLKAICCSTKL</sequence>
<protein>
    <submittedName>
        <fullName evidence="9">HCO3_cotransp domain-containing protein</fullName>
    </submittedName>
</protein>
<evidence type="ECO:0000313" key="8">
    <source>
        <dbReference type="Proteomes" id="UP000095280"/>
    </source>
</evidence>
<dbReference type="WBParaSite" id="snap_masked-unitig_25834-processed-gene-0.0-mRNA-1">
    <property type="protein sequence ID" value="snap_masked-unitig_25834-processed-gene-0.0-mRNA-1"/>
    <property type="gene ID" value="snap_masked-unitig_25834-processed-gene-0.0"/>
</dbReference>
<dbReference type="GO" id="GO:0016323">
    <property type="term" value="C:basolateral plasma membrane"/>
    <property type="evidence" value="ECO:0007669"/>
    <property type="project" value="TreeGrafter"/>
</dbReference>
<name>A0A1I8JPW2_9PLAT</name>
<evidence type="ECO:0000259" key="7">
    <source>
        <dbReference type="Pfam" id="PF00955"/>
    </source>
</evidence>
<proteinExistence type="predicted"/>
<organism evidence="8 9">
    <name type="scientific">Macrostomum lignano</name>
    <dbReference type="NCBI Taxonomy" id="282301"/>
    <lineage>
        <taxon>Eukaryota</taxon>
        <taxon>Metazoa</taxon>
        <taxon>Spiralia</taxon>
        <taxon>Lophotrochozoa</taxon>
        <taxon>Platyhelminthes</taxon>
        <taxon>Rhabditophora</taxon>
        <taxon>Macrostomorpha</taxon>
        <taxon>Macrostomida</taxon>
        <taxon>Macrostomidae</taxon>
        <taxon>Macrostomum</taxon>
    </lineage>
</organism>
<dbReference type="InterPro" id="IPR011531">
    <property type="entry name" value="HCO3_transpt-like_TM_dom"/>
</dbReference>
<evidence type="ECO:0000256" key="1">
    <source>
        <dbReference type="ARBA" id="ARBA00004141"/>
    </source>
</evidence>
<dbReference type="AlphaFoldDB" id="A0A1I8JPW2"/>
<accession>A0A1I8JPW2</accession>
<evidence type="ECO:0000256" key="4">
    <source>
        <dbReference type="ARBA" id="ARBA00023136"/>
    </source>
</evidence>
<dbReference type="Proteomes" id="UP000095280">
    <property type="component" value="Unplaced"/>
</dbReference>
<dbReference type="GO" id="GO:0050801">
    <property type="term" value="P:monoatomic ion homeostasis"/>
    <property type="evidence" value="ECO:0007669"/>
    <property type="project" value="TreeGrafter"/>
</dbReference>
<evidence type="ECO:0000256" key="3">
    <source>
        <dbReference type="ARBA" id="ARBA00022989"/>
    </source>
</evidence>
<dbReference type="GO" id="GO:0005452">
    <property type="term" value="F:solute:inorganic anion antiporter activity"/>
    <property type="evidence" value="ECO:0007669"/>
    <property type="project" value="InterPro"/>
</dbReference>
<feature type="transmembrane region" description="Helical" evidence="6">
    <location>
        <begin position="172"/>
        <end position="192"/>
    </location>
</feature>
<keyword evidence="4 6" id="KW-0472">Membrane</keyword>
<keyword evidence="8" id="KW-1185">Reference proteome</keyword>
<feature type="transmembrane region" description="Helical" evidence="6">
    <location>
        <begin position="52"/>
        <end position="75"/>
    </location>
</feature>
<comment type="subcellular location">
    <subcellularLocation>
        <location evidence="1">Membrane</location>
        <topology evidence="1">Multi-pass membrane protein</topology>
    </subcellularLocation>
</comment>
<dbReference type="InterPro" id="IPR003020">
    <property type="entry name" value="HCO3_transpt_euk"/>
</dbReference>
<keyword evidence="2 6" id="KW-0812">Transmembrane</keyword>
<dbReference type="PANTHER" id="PTHR11453:SF127">
    <property type="entry name" value="SOLUTE CARRIER FAMILY 4 MEMBER 11"/>
    <property type="match status" value="1"/>
</dbReference>
<evidence type="ECO:0000313" key="9">
    <source>
        <dbReference type="WBParaSite" id="snap_masked-unitig_25834-processed-gene-0.0-mRNA-1"/>
    </source>
</evidence>
<feature type="domain" description="Bicarbonate transporter-like transmembrane" evidence="7">
    <location>
        <begin position="134"/>
        <end position="194"/>
    </location>
</feature>
<feature type="region of interest" description="Disordered" evidence="5">
    <location>
        <begin position="205"/>
        <end position="253"/>
    </location>
</feature>
<feature type="compositionally biased region" description="Low complexity" evidence="5">
    <location>
        <begin position="212"/>
        <end position="221"/>
    </location>
</feature>
<evidence type="ECO:0000256" key="5">
    <source>
        <dbReference type="SAM" id="MobiDB-lite"/>
    </source>
</evidence>